<evidence type="ECO:0008006" key="5">
    <source>
        <dbReference type="Google" id="ProtNLM"/>
    </source>
</evidence>
<feature type="region of interest" description="Disordered" evidence="1">
    <location>
        <begin position="37"/>
        <end position="77"/>
    </location>
</feature>
<evidence type="ECO:0000256" key="2">
    <source>
        <dbReference type="SAM" id="SignalP"/>
    </source>
</evidence>
<organism evidence="3 4">
    <name type="scientific">Pigmentiphaga kullae</name>
    <dbReference type="NCBI Taxonomy" id="151784"/>
    <lineage>
        <taxon>Bacteria</taxon>
        <taxon>Pseudomonadati</taxon>
        <taxon>Pseudomonadota</taxon>
        <taxon>Betaproteobacteria</taxon>
        <taxon>Burkholderiales</taxon>
        <taxon>Alcaligenaceae</taxon>
        <taxon>Pigmentiphaga</taxon>
    </lineage>
</organism>
<name>A0A4Q7NLU5_9BURK</name>
<feature type="compositionally biased region" description="Polar residues" evidence="1">
    <location>
        <begin position="65"/>
        <end position="77"/>
    </location>
</feature>
<evidence type="ECO:0000256" key="1">
    <source>
        <dbReference type="SAM" id="MobiDB-lite"/>
    </source>
</evidence>
<evidence type="ECO:0000313" key="3">
    <source>
        <dbReference type="EMBL" id="RZS86089.1"/>
    </source>
</evidence>
<keyword evidence="4" id="KW-1185">Reference proteome</keyword>
<dbReference type="AlphaFoldDB" id="A0A4Q7NLU5"/>
<proteinExistence type="predicted"/>
<protein>
    <recommendedName>
        <fullName evidence="5">Lipoprotein</fullName>
    </recommendedName>
</protein>
<dbReference type="RefSeq" id="WP_130357211.1">
    <property type="nucleotide sequence ID" value="NZ_SGXC01000001.1"/>
</dbReference>
<feature type="signal peptide" evidence="2">
    <location>
        <begin position="1"/>
        <end position="18"/>
    </location>
</feature>
<gene>
    <name evidence="3" type="ORF">EV675_2123</name>
</gene>
<dbReference type="EMBL" id="SGXC01000001">
    <property type="protein sequence ID" value="RZS86089.1"/>
    <property type="molecule type" value="Genomic_DNA"/>
</dbReference>
<reference evidence="3 4" key="1">
    <citation type="submission" date="2019-02" db="EMBL/GenBank/DDBJ databases">
        <title>Genomic Encyclopedia of Type Strains, Phase IV (KMG-IV): sequencing the most valuable type-strain genomes for metagenomic binning, comparative biology and taxonomic classification.</title>
        <authorList>
            <person name="Goeker M."/>
        </authorList>
    </citation>
    <scope>NUCLEOTIDE SEQUENCE [LARGE SCALE GENOMIC DNA]</scope>
    <source>
        <strain evidence="3 4">K24</strain>
    </source>
</reference>
<dbReference type="Proteomes" id="UP000292445">
    <property type="component" value="Unassembled WGS sequence"/>
</dbReference>
<dbReference type="PROSITE" id="PS51257">
    <property type="entry name" value="PROKAR_LIPOPROTEIN"/>
    <property type="match status" value="1"/>
</dbReference>
<sequence length="77" mass="8482">MKASVFLAILLVFGTAACTERDQSLYQGKVQNGEPAYKGTGVSAFTAPGWTPGDRNSWEQELKTRAQQGQNEYNRVN</sequence>
<evidence type="ECO:0000313" key="4">
    <source>
        <dbReference type="Proteomes" id="UP000292445"/>
    </source>
</evidence>
<dbReference type="OrthoDB" id="8662382at2"/>
<accession>A0A4Q7NLU5</accession>
<feature type="chain" id="PRO_5020227037" description="Lipoprotein" evidence="2">
    <location>
        <begin position="19"/>
        <end position="77"/>
    </location>
</feature>
<comment type="caution">
    <text evidence="3">The sequence shown here is derived from an EMBL/GenBank/DDBJ whole genome shotgun (WGS) entry which is preliminary data.</text>
</comment>
<keyword evidence="2" id="KW-0732">Signal</keyword>